<dbReference type="GO" id="GO:0004721">
    <property type="term" value="F:phosphoprotein phosphatase activity"/>
    <property type="evidence" value="ECO:0007669"/>
    <property type="project" value="TreeGrafter"/>
</dbReference>
<evidence type="ECO:0000256" key="1">
    <source>
        <dbReference type="ARBA" id="ARBA00000085"/>
    </source>
</evidence>
<dbReference type="AlphaFoldDB" id="A0A2M8PHD7"/>
<feature type="domain" description="Histidine kinase" evidence="9">
    <location>
        <begin position="507"/>
        <end position="721"/>
    </location>
</feature>
<sequence length="721" mass="79701">MLKRSSLRQIWARIARALIEPLRSLPAMQEHQARLGAFTWLTLLAFLVPFSMAMAQFVAVESRTLSIGLASIALAYALSRLGHAQTGAMIMIAVTMLNLGMMAAPEGILVNAAPLYYLIVPIAIAVLFLNLPLTLGVACIALLEVGLIYRSANVSAVVFFTESPFSFLVTVTFILVAIWLNRKLLTQMRYRALEANVQRLRDLIENLPVMVDILDENNTIQLWNKECERVTGYSAAEIIGDPSAFERLYPDQAYREAMRRHFETDSSYRGAVYRLTRKDGTTRLIAWSVVNYRVPELAWQSLSVGVDVTEQYQRERELSAIATIATALRAANSYAEMLPIILDQTYVLMQGKGASLATLEPNAEGERIVVKAARGAWDYHVQEQLDSQHGLYAHVIKTRRPYVTADACHSPVIARPERLSGLSAVAAAPLIAQNRVFGVVGVARHMAFSEDDVRVLTAICDIAANALQRAEAFEKLEARVQERTAQLEAAYARLAALDQLKTKLIADLAHALRTPLSTLRVQMHLIESDLAHPSVPERLQGMKAQIDRLNKLIEGALDVLRLEVQRNSVLMQPQSMTILLQQLCSRVRMQLSEQQHFEAYIAPNLPKVNGDSALLARALENVLDNALKYTSSGTIALCAEQHGSQIVISISDTGMGIPPDDLPYVFERFYRGRAVGQSNIAGIGLGLTIAKTIIELHGGTLYLQSTPQVGTQVRLYLPAIN</sequence>
<comment type="caution">
    <text evidence="11">The sequence shown here is derived from an EMBL/GenBank/DDBJ whole genome shotgun (WGS) entry which is preliminary data.</text>
</comment>
<evidence type="ECO:0000256" key="3">
    <source>
        <dbReference type="ARBA" id="ARBA00022553"/>
    </source>
</evidence>
<evidence type="ECO:0000256" key="8">
    <source>
        <dbReference type="SAM" id="Phobius"/>
    </source>
</evidence>
<evidence type="ECO:0000259" key="10">
    <source>
        <dbReference type="PROSITE" id="PS50112"/>
    </source>
</evidence>
<keyword evidence="3" id="KW-0597">Phosphoprotein</keyword>
<dbReference type="Proteomes" id="UP000229681">
    <property type="component" value="Unassembled WGS sequence"/>
</dbReference>
<dbReference type="InterPro" id="IPR036890">
    <property type="entry name" value="HATPase_C_sf"/>
</dbReference>
<dbReference type="FunFam" id="3.30.565.10:FF:000006">
    <property type="entry name" value="Sensor histidine kinase WalK"/>
    <property type="match status" value="1"/>
</dbReference>
<dbReference type="CDD" id="cd00075">
    <property type="entry name" value="HATPase"/>
    <property type="match status" value="1"/>
</dbReference>
<evidence type="ECO:0000313" key="11">
    <source>
        <dbReference type="EMBL" id="PJF36953.1"/>
    </source>
</evidence>
<dbReference type="InterPro" id="IPR035965">
    <property type="entry name" value="PAS-like_dom_sf"/>
</dbReference>
<dbReference type="Gene3D" id="3.30.450.40">
    <property type="match status" value="1"/>
</dbReference>
<proteinExistence type="predicted"/>
<dbReference type="Pfam" id="PF02518">
    <property type="entry name" value="HATPase_c"/>
    <property type="match status" value="1"/>
</dbReference>
<dbReference type="SMART" id="SM00065">
    <property type="entry name" value="GAF"/>
    <property type="match status" value="1"/>
</dbReference>
<dbReference type="Gene3D" id="1.10.287.130">
    <property type="match status" value="1"/>
</dbReference>
<dbReference type="CDD" id="cd00130">
    <property type="entry name" value="PAS"/>
    <property type="match status" value="1"/>
</dbReference>
<dbReference type="InterPro" id="IPR005467">
    <property type="entry name" value="His_kinase_dom"/>
</dbReference>
<dbReference type="Pfam" id="PF00989">
    <property type="entry name" value="PAS"/>
    <property type="match status" value="1"/>
</dbReference>
<feature type="transmembrane region" description="Helical" evidence="8">
    <location>
        <begin position="155"/>
        <end position="180"/>
    </location>
</feature>
<dbReference type="InterPro" id="IPR003018">
    <property type="entry name" value="GAF"/>
</dbReference>
<dbReference type="NCBIfam" id="TIGR00229">
    <property type="entry name" value="sensory_box"/>
    <property type="match status" value="1"/>
</dbReference>
<dbReference type="EMBL" id="PGTM01000022">
    <property type="protein sequence ID" value="PJF36953.1"/>
    <property type="molecule type" value="Genomic_DNA"/>
</dbReference>
<reference evidence="11 12" key="1">
    <citation type="submission" date="2017-11" db="EMBL/GenBank/DDBJ databases">
        <title>Evolution of Phototrophy in the Chloroflexi Phylum Driven by Horizontal Gene Transfer.</title>
        <authorList>
            <person name="Ward L.M."/>
            <person name="Hemp J."/>
            <person name="Shih P.M."/>
            <person name="Mcglynn S.E."/>
            <person name="Fischer W."/>
        </authorList>
    </citation>
    <scope>NUCLEOTIDE SEQUENCE [LARGE SCALE GENOMIC DNA]</scope>
    <source>
        <strain evidence="11">JP3_13</strain>
    </source>
</reference>
<keyword evidence="8" id="KW-0812">Transmembrane</keyword>
<protein>
    <recommendedName>
        <fullName evidence="2">histidine kinase</fullName>
        <ecNumber evidence="2">2.7.13.3</ecNumber>
    </recommendedName>
</protein>
<dbReference type="InterPro" id="IPR029016">
    <property type="entry name" value="GAF-like_dom_sf"/>
</dbReference>
<dbReference type="SUPFAM" id="SSF55785">
    <property type="entry name" value="PYP-like sensor domain (PAS domain)"/>
    <property type="match status" value="1"/>
</dbReference>
<dbReference type="EC" id="2.7.13.3" evidence="2"/>
<evidence type="ECO:0000256" key="6">
    <source>
        <dbReference type="ARBA" id="ARBA00023012"/>
    </source>
</evidence>
<dbReference type="CDD" id="cd00082">
    <property type="entry name" value="HisKA"/>
    <property type="match status" value="1"/>
</dbReference>
<dbReference type="GO" id="GO:0006355">
    <property type="term" value="P:regulation of DNA-templated transcription"/>
    <property type="evidence" value="ECO:0007669"/>
    <property type="project" value="InterPro"/>
</dbReference>
<feature type="transmembrane region" description="Helical" evidence="8">
    <location>
        <begin position="37"/>
        <end position="58"/>
    </location>
</feature>
<dbReference type="InterPro" id="IPR003594">
    <property type="entry name" value="HATPase_dom"/>
</dbReference>
<dbReference type="SMART" id="SM00091">
    <property type="entry name" value="PAS"/>
    <property type="match status" value="1"/>
</dbReference>
<comment type="catalytic activity">
    <reaction evidence="1">
        <text>ATP + protein L-histidine = ADP + protein N-phospho-L-histidine.</text>
        <dbReference type="EC" id="2.7.13.3"/>
    </reaction>
</comment>
<dbReference type="PROSITE" id="PS50112">
    <property type="entry name" value="PAS"/>
    <property type="match status" value="1"/>
</dbReference>
<dbReference type="InterPro" id="IPR000014">
    <property type="entry name" value="PAS"/>
</dbReference>
<dbReference type="PROSITE" id="PS50109">
    <property type="entry name" value="HIS_KIN"/>
    <property type="match status" value="1"/>
</dbReference>
<gene>
    <name evidence="11" type="ORF">CUN49_02820</name>
</gene>
<feature type="transmembrane region" description="Helical" evidence="8">
    <location>
        <begin position="115"/>
        <end position="143"/>
    </location>
</feature>
<keyword evidence="8" id="KW-1133">Transmembrane helix</keyword>
<accession>A0A2M8PHD7</accession>
<dbReference type="GO" id="GO:0016036">
    <property type="term" value="P:cellular response to phosphate starvation"/>
    <property type="evidence" value="ECO:0007669"/>
    <property type="project" value="TreeGrafter"/>
</dbReference>
<feature type="domain" description="PAS" evidence="10">
    <location>
        <begin position="196"/>
        <end position="251"/>
    </location>
</feature>
<dbReference type="SUPFAM" id="SSF47384">
    <property type="entry name" value="Homodimeric domain of signal transducing histidine kinase"/>
    <property type="match status" value="1"/>
</dbReference>
<dbReference type="InterPro" id="IPR003661">
    <property type="entry name" value="HisK_dim/P_dom"/>
</dbReference>
<keyword evidence="5" id="KW-0418">Kinase</keyword>
<dbReference type="GO" id="GO:0005886">
    <property type="term" value="C:plasma membrane"/>
    <property type="evidence" value="ECO:0007669"/>
    <property type="project" value="TreeGrafter"/>
</dbReference>
<keyword evidence="4" id="KW-0808">Transferase</keyword>
<name>A0A2M8PHD7_9CHLR</name>
<feature type="transmembrane region" description="Helical" evidence="8">
    <location>
        <begin position="88"/>
        <end position="109"/>
    </location>
</feature>
<dbReference type="SMART" id="SM00388">
    <property type="entry name" value="HisKA"/>
    <property type="match status" value="1"/>
</dbReference>
<dbReference type="PRINTS" id="PR00344">
    <property type="entry name" value="BCTRLSENSOR"/>
</dbReference>
<evidence type="ECO:0000313" key="12">
    <source>
        <dbReference type="Proteomes" id="UP000229681"/>
    </source>
</evidence>
<dbReference type="Pfam" id="PF00512">
    <property type="entry name" value="HisKA"/>
    <property type="match status" value="1"/>
</dbReference>
<dbReference type="Gene3D" id="3.30.450.20">
    <property type="entry name" value="PAS domain"/>
    <property type="match status" value="1"/>
</dbReference>
<dbReference type="InterPro" id="IPR036097">
    <property type="entry name" value="HisK_dim/P_sf"/>
</dbReference>
<evidence type="ECO:0000256" key="4">
    <source>
        <dbReference type="ARBA" id="ARBA00022679"/>
    </source>
</evidence>
<organism evidence="11 12">
    <name type="scientific">Candidatus Thermofonsia Clade 1 bacterium</name>
    <dbReference type="NCBI Taxonomy" id="2364210"/>
    <lineage>
        <taxon>Bacteria</taxon>
        <taxon>Bacillati</taxon>
        <taxon>Chloroflexota</taxon>
        <taxon>Candidatus Thermofontia</taxon>
        <taxon>Candidatus Thermofonsia Clade 1</taxon>
    </lineage>
</organism>
<dbReference type="SUPFAM" id="SSF55781">
    <property type="entry name" value="GAF domain-like"/>
    <property type="match status" value="1"/>
</dbReference>
<evidence type="ECO:0000256" key="2">
    <source>
        <dbReference type="ARBA" id="ARBA00012438"/>
    </source>
</evidence>
<evidence type="ECO:0000259" key="9">
    <source>
        <dbReference type="PROSITE" id="PS50109"/>
    </source>
</evidence>
<dbReference type="GO" id="GO:0000155">
    <property type="term" value="F:phosphorelay sensor kinase activity"/>
    <property type="evidence" value="ECO:0007669"/>
    <property type="project" value="InterPro"/>
</dbReference>
<dbReference type="InterPro" id="IPR004358">
    <property type="entry name" value="Sig_transdc_His_kin-like_C"/>
</dbReference>
<evidence type="ECO:0000256" key="7">
    <source>
        <dbReference type="ARBA" id="ARBA00023136"/>
    </source>
</evidence>
<dbReference type="PANTHER" id="PTHR45453">
    <property type="entry name" value="PHOSPHATE REGULON SENSOR PROTEIN PHOR"/>
    <property type="match status" value="1"/>
</dbReference>
<evidence type="ECO:0000256" key="5">
    <source>
        <dbReference type="ARBA" id="ARBA00022777"/>
    </source>
</evidence>
<dbReference type="InterPro" id="IPR050351">
    <property type="entry name" value="BphY/WalK/GraS-like"/>
</dbReference>
<dbReference type="Pfam" id="PF13185">
    <property type="entry name" value="GAF_2"/>
    <property type="match status" value="1"/>
</dbReference>
<dbReference type="SMART" id="SM00387">
    <property type="entry name" value="HATPase_c"/>
    <property type="match status" value="1"/>
</dbReference>
<dbReference type="SUPFAM" id="SSF55874">
    <property type="entry name" value="ATPase domain of HSP90 chaperone/DNA topoisomerase II/histidine kinase"/>
    <property type="match status" value="1"/>
</dbReference>
<dbReference type="Gene3D" id="3.30.565.10">
    <property type="entry name" value="Histidine kinase-like ATPase, C-terminal domain"/>
    <property type="match status" value="1"/>
</dbReference>
<keyword evidence="6" id="KW-0902">Two-component regulatory system</keyword>
<keyword evidence="7 8" id="KW-0472">Membrane</keyword>
<dbReference type="PANTHER" id="PTHR45453:SF1">
    <property type="entry name" value="PHOSPHATE REGULON SENSOR PROTEIN PHOR"/>
    <property type="match status" value="1"/>
</dbReference>
<dbReference type="InterPro" id="IPR013767">
    <property type="entry name" value="PAS_fold"/>
</dbReference>